<dbReference type="VEuPathDB" id="MicrosporidiaDB:H312_02035"/>
<dbReference type="AlphaFoldDB" id="A0A059F0Q5"/>
<dbReference type="EMBL" id="KK365174">
    <property type="protein sequence ID" value="KCZ80549.1"/>
    <property type="molecule type" value="Genomic_DNA"/>
</dbReference>
<sequence>MVYFYKINDMLIFLTNENTFKFLLITSTDIKKCRESNYVFIYFNSQWKYK</sequence>
<accession>A0A059F0Q5</accession>
<gene>
    <name evidence="1" type="ORF">H312_02035</name>
</gene>
<name>A0A059F0Q5_9MICR</name>
<dbReference type="HOGENOM" id="CLU_3124671_0_0_1"/>
<reference evidence="1 2" key="2">
    <citation type="submission" date="2014-03" db="EMBL/GenBank/DDBJ databases">
        <title>The Genome Sequence of Anncaliia algerae insect isolate PRA339.</title>
        <authorList>
            <consortium name="The Broad Institute Genome Sequencing Platform"/>
            <consortium name="The Broad Institute Genome Sequencing Center for Infectious Disease"/>
            <person name="Cuomo C."/>
            <person name="Becnel J."/>
            <person name="Sanscrainte N."/>
            <person name="Walker B."/>
            <person name="Young S.K."/>
            <person name="Zeng Q."/>
            <person name="Gargeya S."/>
            <person name="Fitzgerald M."/>
            <person name="Haas B."/>
            <person name="Abouelleil A."/>
            <person name="Alvarado L."/>
            <person name="Arachchi H.M."/>
            <person name="Berlin A.M."/>
            <person name="Chapman S.B."/>
            <person name="Dewar J."/>
            <person name="Goldberg J."/>
            <person name="Griggs A."/>
            <person name="Gujja S."/>
            <person name="Hansen M."/>
            <person name="Howarth C."/>
            <person name="Imamovic A."/>
            <person name="Larimer J."/>
            <person name="McCowan C."/>
            <person name="Murphy C."/>
            <person name="Neiman D."/>
            <person name="Pearson M."/>
            <person name="Priest M."/>
            <person name="Roberts A."/>
            <person name="Saif S."/>
            <person name="Shea T."/>
            <person name="Sisk P."/>
            <person name="Sykes S."/>
            <person name="Wortman J."/>
            <person name="Nusbaum C."/>
            <person name="Birren B."/>
        </authorList>
    </citation>
    <scope>NUCLEOTIDE SEQUENCE [LARGE SCALE GENOMIC DNA]</scope>
    <source>
        <strain evidence="1 2">PRA339</strain>
    </source>
</reference>
<proteinExistence type="predicted"/>
<organism evidence="1 2">
    <name type="scientific">Anncaliia algerae PRA339</name>
    <dbReference type="NCBI Taxonomy" id="1288291"/>
    <lineage>
        <taxon>Eukaryota</taxon>
        <taxon>Fungi</taxon>
        <taxon>Fungi incertae sedis</taxon>
        <taxon>Microsporidia</taxon>
        <taxon>Tubulinosematoidea</taxon>
        <taxon>Tubulinosematidae</taxon>
        <taxon>Anncaliia</taxon>
    </lineage>
</organism>
<dbReference type="Proteomes" id="UP000030655">
    <property type="component" value="Unassembled WGS sequence"/>
</dbReference>
<evidence type="ECO:0000313" key="1">
    <source>
        <dbReference type="EMBL" id="KCZ80549.1"/>
    </source>
</evidence>
<reference evidence="2" key="1">
    <citation type="submission" date="2013-02" db="EMBL/GenBank/DDBJ databases">
        <authorList>
            <consortium name="The Broad Institute Genome Sequencing Platform"/>
            <person name="Cuomo C."/>
            <person name="Becnel J."/>
            <person name="Sanscrainte N."/>
            <person name="Walker B."/>
            <person name="Young S.K."/>
            <person name="Zeng Q."/>
            <person name="Gargeya S."/>
            <person name="Fitzgerald M."/>
            <person name="Haas B."/>
            <person name="Abouelleil A."/>
            <person name="Alvarado L."/>
            <person name="Arachchi H.M."/>
            <person name="Berlin A.M."/>
            <person name="Chapman S.B."/>
            <person name="Dewar J."/>
            <person name="Goldberg J."/>
            <person name="Griggs A."/>
            <person name="Gujja S."/>
            <person name="Hansen M."/>
            <person name="Howarth C."/>
            <person name="Imamovic A."/>
            <person name="Larimer J."/>
            <person name="McCowan C."/>
            <person name="Murphy C."/>
            <person name="Neiman D."/>
            <person name="Pearson M."/>
            <person name="Priest M."/>
            <person name="Roberts A."/>
            <person name="Saif S."/>
            <person name="Shea T."/>
            <person name="Sisk P."/>
            <person name="Sykes S."/>
            <person name="Wortman J."/>
            <person name="Nusbaum C."/>
            <person name="Birren B."/>
        </authorList>
    </citation>
    <scope>NUCLEOTIDE SEQUENCE [LARGE SCALE GENOMIC DNA]</scope>
    <source>
        <strain evidence="2">PRA339</strain>
    </source>
</reference>
<protein>
    <submittedName>
        <fullName evidence="1">Uncharacterized protein</fullName>
    </submittedName>
</protein>
<evidence type="ECO:0000313" key="2">
    <source>
        <dbReference type="Proteomes" id="UP000030655"/>
    </source>
</evidence>
<keyword evidence="2" id="KW-1185">Reference proteome</keyword>